<feature type="region of interest" description="Disordered" evidence="6">
    <location>
        <begin position="1110"/>
        <end position="1129"/>
    </location>
</feature>
<feature type="domain" description="GAIN-B" evidence="8">
    <location>
        <begin position="530"/>
        <end position="693"/>
    </location>
</feature>
<organism evidence="9 10">
    <name type="scientific">Branchiostoma lanceolatum</name>
    <name type="common">Common lancelet</name>
    <name type="synonym">Amphioxus lanceolatum</name>
    <dbReference type="NCBI Taxonomy" id="7740"/>
    <lineage>
        <taxon>Eukaryota</taxon>
        <taxon>Metazoa</taxon>
        <taxon>Chordata</taxon>
        <taxon>Cephalochordata</taxon>
        <taxon>Leptocardii</taxon>
        <taxon>Amphioxiformes</taxon>
        <taxon>Branchiostomatidae</taxon>
        <taxon>Branchiostoma</taxon>
    </lineage>
</organism>
<keyword evidence="5" id="KW-1015">Disulfide bond</keyword>
<dbReference type="AlphaFoldDB" id="A0A8J9ZCE7"/>
<evidence type="ECO:0000256" key="1">
    <source>
        <dbReference type="ARBA" id="ARBA00004370"/>
    </source>
</evidence>
<dbReference type="GO" id="GO:0050982">
    <property type="term" value="P:detection of mechanical stimulus"/>
    <property type="evidence" value="ECO:0007669"/>
    <property type="project" value="TreeGrafter"/>
</dbReference>
<dbReference type="Pfam" id="PF02010">
    <property type="entry name" value="REJ"/>
    <property type="match status" value="1"/>
</dbReference>
<dbReference type="InterPro" id="IPR046338">
    <property type="entry name" value="GAIN_dom_sf"/>
</dbReference>
<dbReference type="Gene3D" id="2.60.220.50">
    <property type="match status" value="1"/>
</dbReference>
<dbReference type="Pfam" id="PF01825">
    <property type="entry name" value="GPS"/>
    <property type="match status" value="1"/>
</dbReference>
<feature type="region of interest" description="Disordered" evidence="6">
    <location>
        <begin position="850"/>
        <end position="879"/>
    </location>
</feature>
<evidence type="ECO:0000256" key="2">
    <source>
        <dbReference type="ARBA" id="ARBA00022692"/>
    </source>
</evidence>
<dbReference type="Proteomes" id="UP000838412">
    <property type="component" value="Chromosome 19"/>
</dbReference>
<gene>
    <name evidence="9" type="primary">PKDREJ</name>
    <name evidence="9" type="ORF">BLAG_LOCUS12173</name>
</gene>
<feature type="transmembrane region" description="Helical" evidence="7">
    <location>
        <begin position="816"/>
        <end position="842"/>
    </location>
</feature>
<reference evidence="9" key="1">
    <citation type="submission" date="2022-01" db="EMBL/GenBank/DDBJ databases">
        <authorList>
            <person name="Braso-Vives M."/>
        </authorList>
    </citation>
    <scope>NUCLEOTIDE SEQUENCE</scope>
</reference>
<evidence type="ECO:0000313" key="10">
    <source>
        <dbReference type="Proteomes" id="UP000838412"/>
    </source>
</evidence>
<feature type="compositionally biased region" description="Polar residues" evidence="6">
    <location>
        <begin position="1078"/>
        <end position="1092"/>
    </location>
</feature>
<keyword evidence="3 7" id="KW-1133">Transmembrane helix</keyword>
<evidence type="ECO:0000256" key="6">
    <source>
        <dbReference type="SAM" id="MobiDB-lite"/>
    </source>
</evidence>
<feature type="transmembrane region" description="Helical" evidence="7">
    <location>
        <begin position="943"/>
        <end position="960"/>
    </location>
</feature>
<keyword evidence="2 7" id="KW-0812">Transmembrane</keyword>
<feature type="region of interest" description="Disordered" evidence="6">
    <location>
        <begin position="1142"/>
        <end position="1168"/>
    </location>
</feature>
<feature type="compositionally biased region" description="Low complexity" evidence="6">
    <location>
        <begin position="1110"/>
        <end position="1120"/>
    </location>
</feature>
<dbReference type="PROSITE" id="PS50221">
    <property type="entry name" value="GAIN_B"/>
    <property type="match status" value="1"/>
</dbReference>
<dbReference type="OrthoDB" id="5982748at2759"/>
<feature type="compositionally biased region" description="Basic and acidic residues" evidence="6">
    <location>
        <begin position="1155"/>
        <end position="1167"/>
    </location>
</feature>
<sequence>MPHSYRESTSFRGREDVLWYHSYALIALPITPLLSRIGYVPGGTLVQTQGVAWTNDDWNMNILNDRSQDHLSFRAGVFNTQGTYTVTALVTDNNTTESGSAEYSFTLNESPTVGDCAVHSSNTSEGFFEIQCQGFSDPDLPLRYDFEYTAADVNVASVNSTAIINQHLLYSGPVSGTPPIRLPSGDPDEDYELEIVVRVTDVFGAFAVTRVTTNVRPPEEVDEFVETVLERLDVDDVQQTTSSISSAASVLNVANATDVENNTRTEARDQMVDILEQVQVLDVQQVKQVSGTLEHVTNKPEELSDESQVKAADTLKKLEEVLTTKSSEVGTEELERIAAHLVTGAVNVLEASSESAEKQREEAQLQNRTTDFEKNEQATTTAFETIDNLALTMISRKNRDEKPTLVKANEFLMSLVRSSCDGLGARLIQTQEDTRAYFQIPENTTTKLCVNGTVGSQTYFTPQNPFEYADNARDVRTAVLGLTVLGEGQKVLISNLEKDERIESINPVVNKARLVNGTATSSNSGQISLHNFNTTEPGVAFYVRVIPDVTSDDVNVTLRVYLKRGALVSPGDFSHNVTLTRTGYTSEGRTVASMQPFTWFLNQTALNISNEQETWALGIQKVPTVDENGQTSDSSVRYNISITVSKCIFFNQTTRLWTDNGCEVGPQSTDEQLHCICDHLTAFAGFVAPNPLDLGRSFTFDLQKSLIALVTVCVVMALYIVAVFIGRSADLADERKRQKKAYKQLSKTTKGKGFLSHHLWVSVVKFPSNHFSRVQRISCCLSLLMSFMLVNIMFYRGDRNFLSKVTIGDIELELPFSLTTFIIGLESSLIALPINVLIVVLFRYAGTRQKSPTSANASKPKGKESYGVPRKGQHGPELVLPRYLPKGEDVESEFDAEYTADPSVYIEKLKKEGALKKVDTRYVIKKEGSKVTVSHKPYRPFPWWCRIVAWLLVGATVLVSGSFTVLYAWILVAAIVIVSGAFTVLYGNDYGRAKSQAWLFAFLISFLSDFILLQPVKIILLIIFFKLITKKTKVTPETISIIQSRMDVMEETVWERRRKKLLQLYKDRYVRDPVSLRNHGNTDNRSVSNYSTPGGDFGHRDEYSDQYLMSRRTSSNTSERSSPDEAFEKDFGRRDLYRDRYLSPLHGTSQTSDRTVSDELSVERPDHPQYLAPLHSYVKRAWSPSNDDVSEEDAPQGDGYITFS</sequence>
<dbReference type="InterPro" id="IPR057244">
    <property type="entry name" value="GAIN_B"/>
</dbReference>
<feature type="transmembrane region" description="Helical" evidence="7">
    <location>
        <begin position="998"/>
        <end position="1025"/>
    </location>
</feature>
<feature type="transmembrane region" description="Helical" evidence="7">
    <location>
        <begin position="966"/>
        <end position="986"/>
    </location>
</feature>
<name>A0A8J9ZCE7_BRALA</name>
<feature type="transmembrane region" description="Helical" evidence="7">
    <location>
        <begin position="777"/>
        <end position="796"/>
    </location>
</feature>
<keyword evidence="4 7" id="KW-0472">Membrane</keyword>
<dbReference type="SMART" id="SM00303">
    <property type="entry name" value="GPS"/>
    <property type="match status" value="1"/>
</dbReference>
<dbReference type="PANTHER" id="PTHR10877">
    <property type="entry name" value="POLYCYSTIN FAMILY MEMBER"/>
    <property type="match status" value="1"/>
</dbReference>
<dbReference type="EMBL" id="OV696704">
    <property type="protein sequence ID" value="CAH1251962.1"/>
    <property type="molecule type" value="Genomic_DNA"/>
</dbReference>
<keyword evidence="10" id="KW-1185">Reference proteome</keyword>
<dbReference type="GO" id="GO:0016020">
    <property type="term" value="C:membrane"/>
    <property type="evidence" value="ECO:0007669"/>
    <property type="project" value="UniProtKB-SubCell"/>
</dbReference>
<feature type="transmembrane region" description="Helical" evidence="7">
    <location>
        <begin position="706"/>
        <end position="726"/>
    </location>
</feature>
<dbReference type="InterPro" id="IPR002859">
    <property type="entry name" value="PKD/REJ-like"/>
</dbReference>
<evidence type="ECO:0000256" key="7">
    <source>
        <dbReference type="SAM" id="Phobius"/>
    </source>
</evidence>
<evidence type="ECO:0000259" key="8">
    <source>
        <dbReference type="PROSITE" id="PS50221"/>
    </source>
</evidence>
<accession>A0A8J9ZCE7</accession>
<feature type="region of interest" description="Disordered" evidence="6">
    <location>
        <begin position="1076"/>
        <end position="1102"/>
    </location>
</feature>
<evidence type="ECO:0000256" key="3">
    <source>
        <dbReference type="ARBA" id="ARBA00022989"/>
    </source>
</evidence>
<evidence type="ECO:0000256" key="5">
    <source>
        <dbReference type="ARBA" id="ARBA00023157"/>
    </source>
</evidence>
<protein>
    <submittedName>
        <fullName evidence="9">PKDREJ protein</fullName>
    </submittedName>
</protein>
<comment type="subcellular location">
    <subcellularLocation>
        <location evidence="1">Membrane</location>
    </subcellularLocation>
</comment>
<proteinExistence type="predicted"/>
<dbReference type="GO" id="GO:0005262">
    <property type="term" value="F:calcium channel activity"/>
    <property type="evidence" value="ECO:0007669"/>
    <property type="project" value="TreeGrafter"/>
</dbReference>
<evidence type="ECO:0000256" key="4">
    <source>
        <dbReference type="ARBA" id="ARBA00023136"/>
    </source>
</evidence>
<dbReference type="PANTHER" id="PTHR10877:SF194">
    <property type="entry name" value="LOCATION OF VULVA DEFECTIVE 1"/>
    <property type="match status" value="1"/>
</dbReference>
<dbReference type="InterPro" id="IPR000203">
    <property type="entry name" value="GPS"/>
</dbReference>
<dbReference type="InterPro" id="IPR051223">
    <property type="entry name" value="Polycystin"/>
</dbReference>
<evidence type="ECO:0000313" key="9">
    <source>
        <dbReference type="EMBL" id="CAH1251962.1"/>
    </source>
</evidence>
<feature type="region of interest" description="Disordered" evidence="6">
    <location>
        <begin position="1182"/>
        <end position="1204"/>
    </location>
</feature>